<dbReference type="GO" id="GO:0005524">
    <property type="term" value="F:ATP binding"/>
    <property type="evidence" value="ECO:0007669"/>
    <property type="project" value="UniProtKB-KW"/>
</dbReference>
<dbReference type="InterPro" id="IPR027417">
    <property type="entry name" value="P-loop_NTPase"/>
</dbReference>
<feature type="domain" description="ABC transporter" evidence="4">
    <location>
        <begin position="4"/>
        <end position="251"/>
    </location>
</feature>
<dbReference type="SUPFAM" id="SSF52540">
    <property type="entry name" value="P-loop containing nucleoside triphosphate hydrolases"/>
    <property type="match status" value="1"/>
</dbReference>
<dbReference type="InterPro" id="IPR003439">
    <property type="entry name" value="ABC_transporter-like_ATP-bd"/>
</dbReference>
<dbReference type="PROSITE" id="PS50893">
    <property type="entry name" value="ABC_TRANSPORTER_2"/>
    <property type="match status" value="1"/>
</dbReference>
<dbReference type="EMBL" id="JBHRSP010000023">
    <property type="protein sequence ID" value="MFC3074250.1"/>
    <property type="molecule type" value="Genomic_DNA"/>
</dbReference>
<keyword evidence="2" id="KW-0547">Nucleotide-binding</keyword>
<dbReference type="PANTHER" id="PTHR45772:SF7">
    <property type="entry name" value="AMINO ACID ABC TRANSPORTER ATP-BINDING PROTEIN"/>
    <property type="match status" value="1"/>
</dbReference>
<evidence type="ECO:0000313" key="5">
    <source>
        <dbReference type="EMBL" id="MFC3074250.1"/>
    </source>
</evidence>
<dbReference type="InterPro" id="IPR032823">
    <property type="entry name" value="BCA_ABC_TP_C"/>
</dbReference>
<evidence type="ECO:0000256" key="1">
    <source>
        <dbReference type="ARBA" id="ARBA00022448"/>
    </source>
</evidence>
<proteinExistence type="predicted"/>
<dbReference type="CDD" id="cd03219">
    <property type="entry name" value="ABC_Mj1267_LivG_branched"/>
    <property type="match status" value="1"/>
</dbReference>
<name>A0ABV7DH74_9HYPH</name>
<comment type="caution">
    <text evidence="5">The sequence shown here is derived from an EMBL/GenBank/DDBJ whole genome shotgun (WGS) entry which is preliminary data.</text>
</comment>
<organism evidence="5 6">
    <name type="scientific">Shinella pollutisoli</name>
    <dbReference type="NCBI Taxonomy" id="2250594"/>
    <lineage>
        <taxon>Bacteria</taxon>
        <taxon>Pseudomonadati</taxon>
        <taxon>Pseudomonadota</taxon>
        <taxon>Alphaproteobacteria</taxon>
        <taxon>Hyphomicrobiales</taxon>
        <taxon>Rhizobiaceae</taxon>
        <taxon>Shinella</taxon>
    </lineage>
</organism>
<keyword evidence="3 5" id="KW-0067">ATP-binding</keyword>
<evidence type="ECO:0000256" key="2">
    <source>
        <dbReference type="ARBA" id="ARBA00022741"/>
    </source>
</evidence>
<sequence length="256" mass="28183">MYELEARNLQMKFGGVTAIAGLDLVVEEGEIRGLIGPNGAGKTTFFNACSGRYPITAGEIRYRGHTISGLKPHEIAAQGLVRTFQHVTLFKKFSVLKNVMAGNYLHAQHSYWGSLLRTRKTREAEAGSERRAREILDFIGLGHIAHQQAATLAHGHQKMLGIAIALAAEPRMLLLDEPCAGMNNDESREMIALVRRIRDTGITIMLIEHDMKVVMGLCDRITVLNFGNNIADGTPEEVRANPEVREAYLGSQAHVA</sequence>
<dbReference type="InterPro" id="IPR051120">
    <property type="entry name" value="ABC_AA/LPS_Transport"/>
</dbReference>
<dbReference type="Gene3D" id="3.40.50.300">
    <property type="entry name" value="P-loop containing nucleotide triphosphate hydrolases"/>
    <property type="match status" value="1"/>
</dbReference>
<keyword evidence="6" id="KW-1185">Reference proteome</keyword>
<protein>
    <submittedName>
        <fullName evidence="5">ABC transporter ATP-binding protein</fullName>
    </submittedName>
</protein>
<evidence type="ECO:0000313" key="6">
    <source>
        <dbReference type="Proteomes" id="UP001595377"/>
    </source>
</evidence>
<dbReference type="Pfam" id="PF12399">
    <property type="entry name" value="BCA_ABC_TP_C"/>
    <property type="match status" value="1"/>
</dbReference>
<accession>A0ABV7DH74</accession>
<reference evidence="6" key="1">
    <citation type="journal article" date="2019" name="Int. J. Syst. Evol. Microbiol.">
        <title>The Global Catalogue of Microorganisms (GCM) 10K type strain sequencing project: providing services to taxonomists for standard genome sequencing and annotation.</title>
        <authorList>
            <consortium name="The Broad Institute Genomics Platform"/>
            <consortium name="The Broad Institute Genome Sequencing Center for Infectious Disease"/>
            <person name="Wu L."/>
            <person name="Ma J."/>
        </authorList>
    </citation>
    <scope>NUCLEOTIDE SEQUENCE [LARGE SCALE GENOMIC DNA]</scope>
    <source>
        <strain evidence="6">KCTC 52677</strain>
    </source>
</reference>
<evidence type="ECO:0000256" key="3">
    <source>
        <dbReference type="ARBA" id="ARBA00022840"/>
    </source>
</evidence>
<gene>
    <name evidence="5" type="ORF">ACFOHH_14160</name>
</gene>
<evidence type="ECO:0000259" key="4">
    <source>
        <dbReference type="PROSITE" id="PS50893"/>
    </source>
</evidence>
<dbReference type="RefSeq" id="WP_257315374.1">
    <property type="nucleotide sequence ID" value="NZ_JANFDG010000011.1"/>
</dbReference>
<dbReference type="Proteomes" id="UP001595377">
    <property type="component" value="Unassembled WGS sequence"/>
</dbReference>
<dbReference type="Pfam" id="PF00005">
    <property type="entry name" value="ABC_tran"/>
    <property type="match status" value="1"/>
</dbReference>
<keyword evidence="1" id="KW-0813">Transport</keyword>
<dbReference type="PANTHER" id="PTHR45772">
    <property type="entry name" value="CONSERVED COMPONENT OF ABC TRANSPORTER FOR NATURAL AMINO ACIDS-RELATED"/>
    <property type="match status" value="1"/>
</dbReference>